<evidence type="ECO:0000313" key="3">
    <source>
        <dbReference type="Proteomes" id="UP000314011"/>
    </source>
</evidence>
<proteinExistence type="predicted"/>
<name>A0A5C5GJJ4_9RHOB</name>
<dbReference type="InterPro" id="IPR014710">
    <property type="entry name" value="RmlC-like_jellyroll"/>
</dbReference>
<keyword evidence="3" id="KW-1185">Reference proteome</keyword>
<feature type="domain" description="Cupin type-2" evidence="1">
    <location>
        <begin position="24"/>
        <end position="93"/>
    </location>
</feature>
<dbReference type="SUPFAM" id="SSF51182">
    <property type="entry name" value="RmlC-like cupins"/>
    <property type="match status" value="1"/>
</dbReference>
<dbReference type="InterPro" id="IPR013096">
    <property type="entry name" value="Cupin_2"/>
</dbReference>
<dbReference type="PANTHER" id="PTHR36440:SF1">
    <property type="entry name" value="PUTATIVE (AFU_ORTHOLOGUE AFUA_8G07350)-RELATED"/>
    <property type="match status" value="1"/>
</dbReference>
<dbReference type="PANTHER" id="PTHR36440">
    <property type="entry name" value="PUTATIVE (AFU_ORTHOLOGUE AFUA_8G07350)-RELATED"/>
    <property type="match status" value="1"/>
</dbReference>
<evidence type="ECO:0000259" key="1">
    <source>
        <dbReference type="Pfam" id="PF07883"/>
    </source>
</evidence>
<dbReference type="InterPro" id="IPR053146">
    <property type="entry name" value="QDO-like"/>
</dbReference>
<reference evidence="2 3" key="1">
    <citation type="submission" date="2019-06" db="EMBL/GenBank/DDBJ databases">
        <title>Genome of new Rhodobacteraceae sp. SM1903.</title>
        <authorList>
            <person name="Ren X."/>
        </authorList>
    </citation>
    <scope>NUCLEOTIDE SEQUENCE [LARGE SCALE GENOMIC DNA]</scope>
    <source>
        <strain evidence="2 3">SM1903</strain>
    </source>
</reference>
<protein>
    <submittedName>
        <fullName evidence="2">Cupin domain-containing protein</fullName>
    </submittedName>
</protein>
<evidence type="ECO:0000313" key="2">
    <source>
        <dbReference type="EMBL" id="TNY34344.1"/>
    </source>
</evidence>
<dbReference type="OrthoDB" id="6058at2"/>
<dbReference type="Pfam" id="PF07883">
    <property type="entry name" value="Cupin_2"/>
    <property type="match status" value="1"/>
</dbReference>
<gene>
    <name evidence="2" type="ORF">FHY64_07790</name>
</gene>
<dbReference type="AlphaFoldDB" id="A0A5C5GJJ4"/>
<sequence length="122" mass="12771">MGRIGATFKADAAETGGRSSVSEWRLEPDCAGPGAHRHEAEDEVFYVLAGQPSVLVGDTWHRLKPGACVYVPAGVMHDFCNPGAEAAVLLNVFIGAGFEKDMPMVSAWFAENPVGAAPEAAG</sequence>
<accession>A0A5C5GJJ4</accession>
<organism evidence="2 3">
    <name type="scientific">Pelagovum pacificum</name>
    <dbReference type="NCBI Taxonomy" id="2588711"/>
    <lineage>
        <taxon>Bacteria</taxon>
        <taxon>Pseudomonadati</taxon>
        <taxon>Pseudomonadota</taxon>
        <taxon>Alphaproteobacteria</taxon>
        <taxon>Rhodobacterales</taxon>
        <taxon>Paracoccaceae</taxon>
        <taxon>Pelagovum</taxon>
    </lineage>
</organism>
<dbReference type="Gene3D" id="2.60.120.10">
    <property type="entry name" value="Jelly Rolls"/>
    <property type="match status" value="1"/>
</dbReference>
<comment type="caution">
    <text evidence="2">The sequence shown here is derived from an EMBL/GenBank/DDBJ whole genome shotgun (WGS) entry which is preliminary data.</text>
</comment>
<dbReference type="Proteomes" id="UP000314011">
    <property type="component" value="Unassembled WGS sequence"/>
</dbReference>
<dbReference type="EMBL" id="VFFF01000001">
    <property type="protein sequence ID" value="TNY34344.1"/>
    <property type="molecule type" value="Genomic_DNA"/>
</dbReference>
<dbReference type="InterPro" id="IPR011051">
    <property type="entry name" value="RmlC_Cupin_sf"/>
</dbReference>